<comment type="similarity">
    <text evidence="2 15">Belongs to the FPG family.</text>
</comment>
<feature type="active site" description="Proton donor; for delta-elimination activity" evidence="15">
    <location>
        <position position="266"/>
    </location>
</feature>
<dbReference type="NCBIfam" id="NF002211">
    <property type="entry name" value="PRK01103.1"/>
    <property type="match status" value="1"/>
</dbReference>
<dbReference type="GO" id="GO:0034039">
    <property type="term" value="F:8-oxo-7,8-dihydroguanine DNA N-glycosylase activity"/>
    <property type="evidence" value="ECO:0007669"/>
    <property type="project" value="TreeGrafter"/>
</dbReference>
<dbReference type="Pfam" id="PF01149">
    <property type="entry name" value="Fapy_DNA_glyco"/>
    <property type="match status" value="1"/>
</dbReference>
<dbReference type="SMART" id="SM00898">
    <property type="entry name" value="Fapy_DNA_glyco"/>
    <property type="match status" value="1"/>
</dbReference>
<keyword evidence="7 15" id="KW-0378">Hydrolase</keyword>
<feature type="domain" description="Formamidopyrimidine-DNA glycosylase catalytic" evidence="17">
    <location>
        <begin position="2"/>
        <end position="115"/>
    </location>
</feature>
<keyword evidence="11 15" id="KW-0456">Lyase</keyword>
<keyword evidence="12 15" id="KW-0511">Multifunctional enzyme</keyword>
<evidence type="ECO:0000256" key="15">
    <source>
        <dbReference type="HAMAP-Rule" id="MF_00103"/>
    </source>
</evidence>
<dbReference type="SUPFAM" id="SSF46946">
    <property type="entry name" value="S13-like H2TH domain"/>
    <property type="match status" value="1"/>
</dbReference>
<dbReference type="Gene3D" id="3.20.190.10">
    <property type="entry name" value="MutM-like, N-terminal"/>
    <property type="match status" value="1"/>
</dbReference>
<dbReference type="FunFam" id="3.20.190.10:FF:000001">
    <property type="entry name" value="Formamidopyrimidine-DNA glycosylase"/>
    <property type="match status" value="1"/>
</dbReference>
<evidence type="ECO:0000256" key="11">
    <source>
        <dbReference type="ARBA" id="ARBA00023239"/>
    </source>
</evidence>
<feature type="binding site" evidence="15">
    <location>
        <position position="155"/>
    </location>
    <ligand>
        <name>DNA</name>
        <dbReference type="ChEBI" id="CHEBI:16991"/>
    </ligand>
</feature>
<dbReference type="SUPFAM" id="SSF81624">
    <property type="entry name" value="N-terminal domain of MutM-like DNA repair proteins"/>
    <property type="match status" value="1"/>
</dbReference>
<dbReference type="NCBIfam" id="TIGR00577">
    <property type="entry name" value="fpg"/>
    <property type="match status" value="1"/>
</dbReference>
<keyword evidence="13 15" id="KW-0326">Glycosidase</keyword>
<feature type="active site" description="Proton donor" evidence="15">
    <location>
        <position position="3"/>
    </location>
</feature>
<dbReference type="SUPFAM" id="SSF57716">
    <property type="entry name" value="Glucocorticoid receptor-like (DNA-binding domain)"/>
    <property type="match status" value="1"/>
</dbReference>
<dbReference type="InterPro" id="IPR000214">
    <property type="entry name" value="Znf_DNA_glyclase/AP_lyase"/>
</dbReference>
<comment type="subunit">
    <text evidence="3 15">Monomer.</text>
</comment>
<dbReference type="EC" id="4.2.99.18" evidence="15"/>
<evidence type="ECO:0000256" key="7">
    <source>
        <dbReference type="ARBA" id="ARBA00022801"/>
    </source>
</evidence>
<dbReference type="InterPro" id="IPR012319">
    <property type="entry name" value="FPG_cat"/>
</dbReference>
<dbReference type="PANTHER" id="PTHR22993:SF9">
    <property type="entry name" value="FORMAMIDOPYRIMIDINE-DNA GLYCOSYLASE"/>
    <property type="match status" value="1"/>
</dbReference>
<keyword evidence="4 15" id="KW-0479">Metal-binding</keyword>
<dbReference type="PROSITE" id="PS01242">
    <property type="entry name" value="ZF_FPG_1"/>
    <property type="match status" value="1"/>
</dbReference>
<feature type="binding site" evidence="15">
    <location>
        <position position="93"/>
    </location>
    <ligand>
        <name>DNA</name>
        <dbReference type="ChEBI" id="CHEBI:16991"/>
    </ligand>
</feature>
<dbReference type="InterPro" id="IPR010663">
    <property type="entry name" value="Znf_FPG/IleRS"/>
</dbReference>
<dbReference type="PANTHER" id="PTHR22993">
    <property type="entry name" value="FORMAMIDOPYRIMIDINE-DNA GLYCOSYLASE"/>
    <property type="match status" value="1"/>
</dbReference>
<organism evidence="18 19">
    <name type="scientific">Oceanibaculum pacificum</name>
    <dbReference type="NCBI Taxonomy" id="580166"/>
    <lineage>
        <taxon>Bacteria</taxon>
        <taxon>Pseudomonadati</taxon>
        <taxon>Pseudomonadota</taxon>
        <taxon>Alphaproteobacteria</taxon>
        <taxon>Rhodospirillales</taxon>
        <taxon>Oceanibaculaceae</taxon>
        <taxon>Oceanibaculum</taxon>
    </lineage>
</organism>
<keyword evidence="19" id="KW-1185">Reference proteome</keyword>
<keyword evidence="6 15" id="KW-0863">Zinc-finger</keyword>
<sequence length="276" mass="30316">MPELPEVETVRRGLAPFLEGRRLVHVEQRRPDLRWPLPPDFVPRLQGRRIIALRRRAKYLLAEIEDGTVLIAHLGMSGRMLITQGRPAALEKHDHIVLATEDDVWLRFNDARRFGSMDLATLETLDSHKLLAGLGPEPLSNAFNGPALAAALAGKRTPIKAALLDQKVVAGIGNIYACEALYRAGLSPRRLAASVQGGRAEKLATAVKQVLAEAIESGGSTLRDYRQADGELGYFQHSFKVYDREGLACAAADCGRPLLRLVQSGRSTFYCARCQS</sequence>
<evidence type="ECO:0000256" key="5">
    <source>
        <dbReference type="ARBA" id="ARBA00022763"/>
    </source>
</evidence>
<evidence type="ECO:0000256" key="10">
    <source>
        <dbReference type="ARBA" id="ARBA00023204"/>
    </source>
</evidence>
<comment type="catalytic activity">
    <reaction evidence="1 15">
        <text>Hydrolysis of DNA containing ring-opened 7-methylguanine residues, releasing 2,6-diamino-4-hydroxy-5-(N-methyl)formamidopyrimidine.</text>
        <dbReference type="EC" id="3.2.2.23"/>
    </reaction>
</comment>
<feature type="domain" description="FPG-type" evidence="16">
    <location>
        <begin position="240"/>
        <end position="276"/>
    </location>
</feature>
<gene>
    <name evidence="15" type="primary">mutM</name>
    <name evidence="15" type="synonym">fpg</name>
    <name evidence="18" type="ORF">AUP43_00730</name>
</gene>
<evidence type="ECO:0000256" key="8">
    <source>
        <dbReference type="ARBA" id="ARBA00022833"/>
    </source>
</evidence>
<feature type="active site" description="Schiff-base intermediate with DNA" evidence="15">
    <location>
        <position position="2"/>
    </location>
</feature>
<evidence type="ECO:0000256" key="14">
    <source>
        <dbReference type="ARBA" id="ARBA00044632"/>
    </source>
</evidence>
<dbReference type="PROSITE" id="PS51068">
    <property type="entry name" value="FPG_CAT"/>
    <property type="match status" value="1"/>
</dbReference>
<dbReference type="Pfam" id="PF06827">
    <property type="entry name" value="zf-FPG_IleRS"/>
    <property type="match status" value="1"/>
</dbReference>
<dbReference type="SMART" id="SM01232">
    <property type="entry name" value="H2TH"/>
    <property type="match status" value="1"/>
</dbReference>
<comment type="cofactor">
    <cofactor evidence="15">
        <name>Zn(2+)</name>
        <dbReference type="ChEBI" id="CHEBI:29105"/>
    </cofactor>
    <text evidence="15">Binds 1 zinc ion per subunit.</text>
</comment>
<protein>
    <recommendedName>
        <fullName evidence="15">Formamidopyrimidine-DNA glycosylase</fullName>
        <shortName evidence="15">Fapy-DNA glycosylase</shortName>
        <ecNumber evidence="15">3.2.2.23</ecNumber>
    </recommendedName>
    <alternativeName>
        <fullName evidence="15">DNA-(apurinic or apyrimidinic site) lyase MutM</fullName>
        <shortName evidence="15">AP lyase MutM</shortName>
        <ecNumber evidence="15">4.2.99.18</ecNumber>
    </alternativeName>
</protein>
<proteinExistence type="inferred from homology"/>
<keyword evidence="5 15" id="KW-0227">DNA damage</keyword>
<comment type="catalytic activity">
    <reaction evidence="14 15">
        <text>2'-deoxyribonucleotide-(2'-deoxyribose 5'-phosphate)-2'-deoxyribonucleotide-DNA = a 3'-end 2'-deoxyribonucleotide-(2,3-dehydro-2,3-deoxyribose 5'-phosphate)-DNA + a 5'-end 5'-phospho-2'-deoxyribonucleoside-DNA + H(+)</text>
        <dbReference type="Rhea" id="RHEA:66592"/>
        <dbReference type="Rhea" id="RHEA-COMP:13180"/>
        <dbReference type="Rhea" id="RHEA-COMP:16897"/>
        <dbReference type="Rhea" id="RHEA-COMP:17067"/>
        <dbReference type="ChEBI" id="CHEBI:15378"/>
        <dbReference type="ChEBI" id="CHEBI:136412"/>
        <dbReference type="ChEBI" id="CHEBI:157695"/>
        <dbReference type="ChEBI" id="CHEBI:167181"/>
        <dbReference type="EC" id="4.2.99.18"/>
    </reaction>
</comment>
<dbReference type="AlphaFoldDB" id="A0A154WH75"/>
<feature type="active site" description="Proton donor; for beta-elimination activity" evidence="15">
    <location>
        <position position="58"/>
    </location>
</feature>
<evidence type="ECO:0000256" key="6">
    <source>
        <dbReference type="ARBA" id="ARBA00022771"/>
    </source>
</evidence>
<comment type="function">
    <text evidence="15">Involved in base excision repair of DNA damaged by oxidation or by mutagenic agents. Acts as DNA glycosylase that recognizes and removes damaged bases. Has a preference for oxidized purines, such as 7,8-dihydro-8-oxoguanine (8-oxoG). Has AP (apurinic/apyrimidinic) lyase activity and introduces nicks in the DNA strand. Cleaves the DNA backbone by beta-delta elimination to generate a single-strand break at the site of the removed base with both 3'- and 5'-phosphates.</text>
</comment>
<dbReference type="FunFam" id="1.10.8.50:FF:000003">
    <property type="entry name" value="Formamidopyrimidine-DNA glycosylase"/>
    <property type="match status" value="1"/>
</dbReference>
<dbReference type="InterPro" id="IPR015887">
    <property type="entry name" value="DNA_glyclase_Znf_dom_DNA_BS"/>
</dbReference>
<comment type="caution">
    <text evidence="18">The sequence shown here is derived from an EMBL/GenBank/DDBJ whole genome shotgun (WGS) entry which is preliminary data.</text>
</comment>
<name>A0A154WH75_9PROT</name>
<evidence type="ECO:0000256" key="1">
    <source>
        <dbReference type="ARBA" id="ARBA00001668"/>
    </source>
</evidence>
<dbReference type="CDD" id="cd08966">
    <property type="entry name" value="EcFpg-like_N"/>
    <property type="match status" value="1"/>
</dbReference>
<feature type="binding site" evidence="15">
    <location>
        <position position="112"/>
    </location>
    <ligand>
        <name>DNA</name>
        <dbReference type="ChEBI" id="CHEBI:16991"/>
    </ligand>
</feature>
<dbReference type="Proteomes" id="UP000076400">
    <property type="component" value="Unassembled WGS sequence"/>
</dbReference>
<evidence type="ECO:0000313" key="18">
    <source>
        <dbReference type="EMBL" id="KZD12894.1"/>
    </source>
</evidence>
<dbReference type="Pfam" id="PF06831">
    <property type="entry name" value="H2TH"/>
    <property type="match status" value="1"/>
</dbReference>
<evidence type="ECO:0000256" key="4">
    <source>
        <dbReference type="ARBA" id="ARBA00022723"/>
    </source>
</evidence>
<keyword evidence="10 15" id="KW-0234">DNA repair</keyword>
<dbReference type="EC" id="3.2.2.23" evidence="15"/>
<evidence type="ECO:0000259" key="17">
    <source>
        <dbReference type="PROSITE" id="PS51068"/>
    </source>
</evidence>
<dbReference type="GO" id="GO:0008270">
    <property type="term" value="F:zinc ion binding"/>
    <property type="evidence" value="ECO:0007669"/>
    <property type="project" value="UniProtKB-UniRule"/>
</dbReference>
<dbReference type="HAMAP" id="MF_00103">
    <property type="entry name" value="Fapy_DNA_glycosyl"/>
    <property type="match status" value="1"/>
</dbReference>
<dbReference type="Gene3D" id="1.10.8.50">
    <property type="match status" value="1"/>
</dbReference>
<dbReference type="GO" id="GO:0006284">
    <property type="term" value="P:base-excision repair"/>
    <property type="evidence" value="ECO:0007669"/>
    <property type="project" value="InterPro"/>
</dbReference>
<evidence type="ECO:0000256" key="2">
    <source>
        <dbReference type="ARBA" id="ARBA00009409"/>
    </source>
</evidence>
<dbReference type="EMBL" id="LPXN01000001">
    <property type="protein sequence ID" value="KZD12894.1"/>
    <property type="molecule type" value="Genomic_DNA"/>
</dbReference>
<evidence type="ECO:0000256" key="12">
    <source>
        <dbReference type="ARBA" id="ARBA00023268"/>
    </source>
</evidence>
<dbReference type="InterPro" id="IPR020629">
    <property type="entry name" value="FPG_Glyclase"/>
</dbReference>
<accession>A0A154WH75</accession>
<dbReference type="InterPro" id="IPR015886">
    <property type="entry name" value="H2TH_FPG"/>
</dbReference>
<dbReference type="InterPro" id="IPR010979">
    <property type="entry name" value="Ribosomal_uS13-like_H2TH"/>
</dbReference>
<keyword evidence="9 15" id="KW-0238">DNA-binding</keyword>
<evidence type="ECO:0000256" key="13">
    <source>
        <dbReference type="ARBA" id="ARBA00023295"/>
    </source>
</evidence>
<evidence type="ECO:0000259" key="16">
    <source>
        <dbReference type="PROSITE" id="PS51066"/>
    </source>
</evidence>
<evidence type="ECO:0000313" key="19">
    <source>
        <dbReference type="Proteomes" id="UP000076400"/>
    </source>
</evidence>
<dbReference type="OrthoDB" id="9800855at2"/>
<keyword evidence="8 15" id="KW-0862">Zinc</keyword>
<dbReference type="InterPro" id="IPR035937">
    <property type="entry name" value="FPG_N"/>
</dbReference>
<dbReference type="PROSITE" id="PS51066">
    <property type="entry name" value="ZF_FPG_2"/>
    <property type="match status" value="1"/>
</dbReference>
<reference evidence="18 19" key="1">
    <citation type="submission" date="2015-12" db="EMBL/GenBank/DDBJ databases">
        <title>Genome sequence of Oceanibaculum pacificum MCCC 1A02656.</title>
        <authorList>
            <person name="Lu L."/>
            <person name="Lai Q."/>
            <person name="Shao Z."/>
            <person name="Qian P."/>
        </authorList>
    </citation>
    <scope>NUCLEOTIDE SEQUENCE [LARGE SCALE GENOMIC DNA]</scope>
    <source>
        <strain evidence="18 19">MCCC 1A02656</strain>
    </source>
</reference>
<dbReference type="GO" id="GO:0140078">
    <property type="term" value="F:class I DNA-(apurinic or apyrimidinic site) endonuclease activity"/>
    <property type="evidence" value="ECO:0007669"/>
    <property type="project" value="UniProtKB-EC"/>
</dbReference>
<dbReference type="RefSeq" id="WP_067551203.1">
    <property type="nucleotide sequence ID" value="NZ_LPXN01000001.1"/>
</dbReference>
<dbReference type="STRING" id="580166.AUP43_00730"/>
<evidence type="ECO:0000256" key="9">
    <source>
        <dbReference type="ARBA" id="ARBA00023125"/>
    </source>
</evidence>
<evidence type="ECO:0000256" key="3">
    <source>
        <dbReference type="ARBA" id="ARBA00011245"/>
    </source>
</evidence>
<dbReference type="GO" id="GO:0003684">
    <property type="term" value="F:damaged DNA binding"/>
    <property type="evidence" value="ECO:0007669"/>
    <property type="project" value="InterPro"/>
</dbReference>